<dbReference type="SUPFAM" id="SSF50022">
    <property type="entry name" value="ISP domain"/>
    <property type="match status" value="1"/>
</dbReference>
<comment type="caution">
    <text evidence="8">The sequence shown here is derived from an EMBL/GenBank/DDBJ whole genome shotgun (WGS) entry which is preliminary data.</text>
</comment>
<dbReference type="PANTHER" id="PTHR21496">
    <property type="entry name" value="FERREDOXIN-RELATED"/>
    <property type="match status" value="1"/>
</dbReference>
<sequence>MKKYTIFKSFEAMNSSFPTGERKLIKAGDKIILLIRYSENILLASEPNCPHNNKKLVDAPITKDQHLVCPMHGYRFDINTGEEEKHRCRNLIFYETQITDNGVFLYC</sequence>
<evidence type="ECO:0000313" key="8">
    <source>
        <dbReference type="EMBL" id="MCX2744903.1"/>
    </source>
</evidence>
<evidence type="ECO:0000256" key="6">
    <source>
        <dbReference type="ARBA" id="ARBA00038001"/>
    </source>
</evidence>
<evidence type="ECO:0000256" key="5">
    <source>
        <dbReference type="ARBA" id="ARBA00034078"/>
    </source>
</evidence>
<evidence type="ECO:0000256" key="4">
    <source>
        <dbReference type="ARBA" id="ARBA00023014"/>
    </source>
</evidence>
<keyword evidence="1" id="KW-0001">2Fe-2S</keyword>
<organism evidence="8 9">
    <name type="scientific">Mangrovivirga halotolerans</name>
    <dbReference type="NCBI Taxonomy" id="2993936"/>
    <lineage>
        <taxon>Bacteria</taxon>
        <taxon>Pseudomonadati</taxon>
        <taxon>Bacteroidota</taxon>
        <taxon>Cytophagia</taxon>
        <taxon>Cytophagales</taxon>
        <taxon>Mangrovivirgaceae</taxon>
        <taxon>Mangrovivirga</taxon>
    </lineage>
</organism>
<feature type="domain" description="Rieske" evidence="7">
    <location>
        <begin position="9"/>
        <end position="105"/>
    </location>
</feature>
<comment type="cofactor">
    <cofactor evidence="5">
        <name>[2Fe-2S] cluster</name>
        <dbReference type="ChEBI" id="CHEBI:190135"/>
    </cofactor>
</comment>
<evidence type="ECO:0000256" key="2">
    <source>
        <dbReference type="ARBA" id="ARBA00022723"/>
    </source>
</evidence>
<evidence type="ECO:0000256" key="1">
    <source>
        <dbReference type="ARBA" id="ARBA00022714"/>
    </source>
</evidence>
<dbReference type="Pfam" id="PF00355">
    <property type="entry name" value="Rieske"/>
    <property type="match status" value="1"/>
</dbReference>
<dbReference type="EMBL" id="JAPFQN010000006">
    <property type="protein sequence ID" value="MCX2744903.1"/>
    <property type="molecule type" value="Genomic_DNA"/>
</dbReference>
<dbReference type="InterPro" id="IPR017941">
    <property type="entry name" value="Rieske_2Fe-2S"/>
</dbReference>
<dbReference type="PROSITE" id="PS51296">
    <property type="entry name" value="RIESKE"/>
    <property type="match status" value="1"/>
</dbReference>
<gene>
    <name evidence="8" type="ORF">OO013_13555</name>
</gene>
<evidence type="ECO:0000313" key="9">
    <source>
        <dbReference type="Proteomes" id="UP001209885"/>
    </source>
</evidence>
<name>A0ABT3RTI5_9BACT</name>
<dbReference type="Proteomes" id="UP001209885">
    <property type="component" value="Unassembled WGS sequence"/>
</dbReference>
<keyword evidence="9" id="KW-1185">Reference proteome</keyword>
<proteinExistence type="inferred from homology"/>
<accession>A0ABT3RTI5</accession>
<keyword evidence="3" id="KW-0408">Iron</keyword>
<comment type="similarity">
    <text evidence="6">Belongs to the bacterial ring-hydroxylating dioxygenase ferredoxin component family.</text>
</comment>
<keyword evidence="2" id="KW-0479">Metal-binding</keyword>
<evidence type="ECO:0000256" key="3">
    <source>
        <dbReference type="ARBA" id="ARBA00023004"/>
    </source>
</evidence>
<evidence type="ECO:0000259" key="7">
    <source>
        <dbReference type="PROSITE" id="PS51296"/>
    </source>
</evidence>
<dbReference type="InterPro" id="IPR036922">
    <property type="entry name" value="Rieske_2Fe-2S_sf"/>
</dbReference>
<dbReference type="CDD" id="cd03467">
    <property type="entry name" value="Rieske"/>
    <property type="match status" value="1"/>
</dbReference>
<dbReference type="RefSeq" id="WP_266057429.1">
    <property type="nucleotide sequence ID" value="NZ_JAPFQN010000006.1"/>
</dbReference>
<protein>
    <submittedName>
        <fullName evidence="8">Rieske (2Fe-2S) protein</fullName>
    </submittedName>
</protein>
<dbReference type="Gene3D" id="2.102.10.10">
    <property type="entry name" value="Rieske [2Fe-2S] iron-sulphur domain"/>
    <property type="match status" value="1"/>
</dbReference>
<reference evidence="8 9" key="1">
    <citation type="submission" date="2022-11" db="EMBL/GenBank/DDBJ databases">
        <title>The characterization of three novel Bacteroidetes species and genomic analysis of their roles in tidal elemental geochemical cycles.</title>
        <authorList>
            <person name="Ma K."/>
        </authorList>
    </citation>
    <scope>NUCLEOTIDE SEQUENCE [LARGE SCALE GENOMIC DNA]</scope>
    <source>
        <strain evidence="8 9">M17</strain>
    </source>
</reference>
<keyword evidence="4" id="KW-0411">Iron-sulfur</keyword>
<dbReference type="PANTHER" id="PTHR21496:SF0">
    <property type="entry name" value="RIESKE DOMAIN-CONTAINING PROTEIN"/>
    <property type="match status" value="1"/>
</dbReference>